<dbReference type="PANTHER" id="PTHR45033">
    <property type="match status" value="1"/>
</dbReference>
<dbReference type="SUPFAM" id="SSF51735">
    <property type="entry name" value="NAD(P)-binding Rossmann-fold domains"/>
    <property type="match status" value="1"/>
</dbReference>
<organism evidence="2 3">
    <name type="scientific">Sporothrix bragantina</name>
    <dbReference type="NCBI Taxonomy" id="671064"/>
    <lineage>
        <taxon>Eukaryota</taxon>
        <taxon>Fungi</taxon>
        <taxon>Dikarya</taxon>
        <taxon>Ascomycota</taxon>
        <taxon>Pezizomycotina</taxon>
        <taxon>Sordariomycetes</taxon>
        <taxon>Sordariomycetidae</taxon>
        <taxon>Ophiostomatales</taxon>
        <taxon>Ophiostomataceae</taxon>
        <taxon>Sporothrix</taxon>
    </lineage>
</organism>
<gene>
    <name evidence="2" type="ORF">SBRCBS47491_007454</name>
</gene>
<dbReference type="SMART" id="SM00829">
    <property type="entry name" value="PKS_ER"/>
    <property type="match status" value="1"/>
</dbReference>
<comment type="caution">
    <text evidence="2">The sequence shown here is derived from an EMBL/GenBank/DDBJ whole genome shotgun (WGS) entry which is preliminary data.</text>
</comment>
<dbReference type="InterPro" id="IPR052711">
    <property type="entry name" value="Zinc_ADH-like"/>
</dbReference>
<dbReference type="Proteomes" id="UP001642406">
    <property type="component" value="Unassembled WGS sequence"/>
</dbReference>
<dbReference type="InterPro" id="IPR013149">
    <property type="entry name" value="ADH-like_C"/>
</dbReference>
<evidence type="ECO:0000313" key="2">
    <source>
        <dbReference type="EMBL" id="CAK7230047.1"/>
    </source>
</evidence>
<dbReference type="EMBL" id="CAWUHC010000084">
    <property type="protein sequence ID" value="CAK7230047.1"/>
    <property type="molecule type" value="Genomic_DNA"/>
</dbReference>
<reference evidence="2 3" key="1">
    <citation type="submission" date="2024-01" db="EMBL/GenBank/DDBJ databases">
        <authorList>
            <person name="Allen C."/>
            <person name="Tagirdzhanova G."/>
        </authorList>
    </citation>
    <scope>NUCLEOTIDE SEQUENCE [LARGE SCALE GENOMIC DNA]</scope>
</reference>
<sequence length="350" mass="36809">MANKQYKTWMLKGGGATDNLQYVQDTRTNAALGPDEVRVVMHAASLNYRDLMIAKGGLPVTQAVPNTVPGSDGAGVVHSVGPNVTTFRPGDKVLPHMVQGVSDDFLPRLDAISGGIGQAVNGTLCEQGVYPAESVVRMPNNMSFAQAATLGCSGLTAWNALMGLKGRAVQAGDYVLVQGTGGVSIAALQFAKAAGATVVATTGKEANMARLTALGAAHVINYKTDATWGATARKLTPDERGFDHIVDVGADATMGQSFEAIRTDGIISLVGVLGSGTNKVDVMTALWSVCVVRGVLLGSKDMFRDMVAFCEKHDVQPALDDETFSLADAQGAFQRLEKQQHFSKVVIQIQ</sequence>
<evidence type="ECO:0000313" key="3">
    <source>
        <dbReference type="Proteomes" id="UP001642406"/>
    </source>
</evidence>
<feature type="domain" description="Enoyl reductase (ER)" evidence="1">
    <location>
        <begin position="15"/>
        <end position="347"/>
    </location>
</feature>
<evidence type="ECO:0000259" key="1">
    <source>
        <dbReference type="SMART" id="SM00829"/>
    </source>
</evidence>
<dbReference type="PANTHER" id="PTHR45033:SF2">
    <property type="entry name" value="ZINC-TYPE ALCOHOL DEHYDROGENASE-LIKE PROTEIN C1773.06C"/>
    <property type="match status" value="1"/>
</dbReference>
<dbReference type="InterPro" id="IPR020843">
    <property type="entry name" value="ER"/>
</dbReference>
<proteinExistence type="predicted"/>
<dbReference type="Pfam" id="PF08240">
    <property type="entry name" value="ADH_N"/>
    <property type="match status" value="1"/>
</dbReference>
<dbReference type="SUPFAM" id="SSF50129">
    <property type="entry name" value="GroES-like"/>
    <property type="match status" value="1"/>
</dbReference>
<dbReference type="Pfam" id="PF00107">
    <property type="entry name" value="ADH_zinc_N"/>
    <property type="match status" value="1"/>
</dbReference>
<accession>A0ABP0CDB5</accession>
<dbReference type="InterPro" id="IPR013154">
    <property type="entry name" value="ADH-like_N"/>
</dbReference>
<dbReference type="Gene3D" id="3.40.50.720">
    <property type="entry name" value="NAD(P)-binding Rossmann-like Domain"/>
    <property type="match status" value="1"/>
</dbReference>
<dbReference type="CDD" id="cd08276">
    <property type="entry name" value="MDR7"/>
    <property type="match status" value="1"/>
</dbReference>
<keyword evidence="3" id="KW-1185">Reference proteome</keyword>
<name>A0ABP0CDB5_9PEZI</name>
<protein>
    <recommendedName>
        <fullName evidence="1">Enoyl reductase (ER) domain-containing protein</fullName>
    </recommendedName>
</protein>
<dbReference type="Gene3D" id="3.90.180.10">
    <property type="entry name" value="Medium-chain alcohol dehydrogenases, catalytic domain"/>
    <property type="match status" value="1"/>
</dbReference>
<dbReference type="InterPro" id="IPR011032">
    <property type="entry name" value="GroES-like_sf"/>
</dbReference>
<dbReference type="InterPro" id="IPR036291">
    <property type="entry name" value="NAD(P)-bd_dom_sf"/>
</dbReference>